<evidence type="ECO:0000313" key="4">
    <source>
        <dbReference type="Proteomes" id="UP000179935"/>
    </source>
</evidence>
<proteinExistence type="predicted"/>
<dbReference type="RefSeq" id="WP_071365074.1">
    <property type="nucleotide sequence ID" value="NZ_MLYP01000013.1"/>
</dbReference>
<evidence type="ECO:0000313" key="3">
    <source>
        <dbReference type="EMBL" id="OIJ98372.1"/>
    </source>
</evidence>
<feature type="signal peptide" evidence="2">
    <location>
        <begin position="1"/>
        <end position="21"/>
    </location>
</feature>
<keyword evidence="4" id="KW-1185">Reference proteome</keyword>
<keyword evidence="2" id="KW-0732">Signal</keyword>
<name>A0A1S2PXR4_9ACTN</name>
<dbReference type="OrthoDB" id="4303023at2"/>
<accession>A0A1S2PXR4</accession>
<sequence length="89" mass="9046">MISTRRIVAAVSLAVGVTGLAAPLAAAAPAGAARDVGNPVTLLDSLSRTGIPPEHQNEMPRPSGQIAGQLHQATDIVEPVTGRLPVGRH</sequence>
<protein>
    <recommendedName>
        <fullName evidence="5">Secreted protein</fullName>
    </recommendedName>
</protein>
<comment type="caution">
    <text evidence="3">The sequence shown here is derived from an EMBL/GenBank/DDBJ whole genome shotgun (WGS) entry which is preliminary data.</text>
</comment>
<reference evidence="3 4" key="1">
    <citation type="submission" date="2016-10" db="EMBL/GenBank/DDBJ databases">
        <title>Genome sequence of Streptomyces sp. MUSC 93.</title>
        <authorList>
            <person name="Lee L.-H."/>
            <person name="Ser H.-L."/>
            <person name="Law J.W.-F."/>
        </authorList>
    </citation>
    <scope>NUCLEOTIDE SEQUENCE [LARGE SCALE GENOMIC DNA]</scope>
    <source>
        <strain evidence="3 4">MUSC 93</strain>
    </source>
</reference>
<feature type="region of interest" description="Disordered" evidence="1">
    <location>
        <begin position="44"/>
        <end position="65"/>
    </location>
</feature>
<evidence type="ECO:0008006" key="5">
    <source>
        <dbReference type="Google" id="ProtNLM"/>
    </source>
</evidence>
<organism evidence="3 4">
    <name type="scientific">Streptomyces colonosanans</name>
    <dbReference type="NCBI Taxonomy" id="1428652"/>
    <lineage>
        <taxon>Bacteria</taxon>
        <taxon>Bacillati</taxon>
        <taxon>Actinomycetota</taxon>
        <taxon>Actinomycetes</taxon>
        <taxon>Kitasatosporales</taxon>
        <taxon>Streptomycetaceae</taxon>
        <taxon>Streptomyces</taxon>
    </lineage>
</organism>
<evidence type="ECO:0000256" key="1">
    <source>
        <dbReference type="SAM" id="MobiDB-lite"/>
    </source>
</evidence>
<dbReference type="Proteomes" id="UP000179935">
    <property type="component" value="Unassembled WGS sequence"/>
</dbReference>
<evidence type="ECO:0000256" key="2">
    <source>
        <dbReference type="SAM" id="SignalP"/>
    </source>
</evidence>
<feature type="chain" id="PRO_5039726526" description="Secreted protein" evidence="2">
    <location>
        <begin position="22"/>
        <end position="89"/>
    </location>
</feature>
<dbReference type="AlphaFoldDB" id="A0A1S2PXR4"/>
<gene>
    <name evidence="3" type="ORF">BIV24_05870</name>
</gene>
<dbReference type="EMBL" id="MLYP01000013">
    <property type="protein sequence ID" value="OIJ98372.1"/>
    <property type="molecule type" value="Genomic_DNA"/>
</dbReference>